<reference evidence="2 3" key="1">
    <citation type="journal article" date="2015" name="Environ. Microbiol.">
        <title>Metagenome sequence of Elaphomyces granulatus from sporocarp tissue reveals Ascomycota ectomycorrhizal fingerprints of genome expansion and a Proteobacteria-rich microbiome.</title>
        <authorList>
            <person name="Quandt C.A."/>
            <person name="Kohler A."/>
            <person name="Hesse C.N."/>
            <person name="Sharpton T.J."/>
            <person name="Martin F."/>
            <person name="Spatafora J.W."/>
        </authorList>
    </citation>
    <scope>NUCLEOTIDE SEQUENCE [LARGE SCALE GENOMIC DNA]</scope>
    <source>
        <strain evidence="2 3">OSC145934</strain>
    </source>
</reference>
<comment type="caution">
    <text evidence="2">The sequence shown here is derived from an EMBL/GenBank/DDBJ whole genome shotgun (WGS) entry which is preliminary data.</text>
</comment>
<accession>A0A232LZ71</accession>
<dbReference type="PANTHER" id="PTHR42051:SF1">
    <property type="entry name" value="MEIOTICALLY UP-REGULATED PROTEIN PB1A10.08"/>
    <property type="match status" value="1"/>
</dbReference>
<gene>
    <name evidence="2" type="ORF">Egran_02863</name>
</gene>
<evidence type="ECO:0000313" key="2">
    <source>
        <dbReference type="EMBL" id="OXV09374.1"/>
    </source>
</evidence>
<evidence type="ECO:0000256" key="1">
    <source>
        <dbReference type="SAM" id="MobiDB-lite"/>
    </source>
</evidence>
<name>A0A232LZ71_9EURO</name>
<feature type="region of interest" description="Disordered" evidence="1">
    <location>
        <begin position="213"/>
        <end position="252"/>
    </location>
</feature>
<sequence length="486" mass="53919">MMVPKAFVFISAASSPTEKGGQDRQDSQPPLQRNVACSPDAWHLRIGSAATASPPSVTHASPVVIPPKRASRRTSIKIEMRNNGGRNVRRGSGSVRRSSSVNSLNRDLPTAVATLLDATAIPVPRRSWTRRNPRRLPPGNHVEDFSRLLREGIKRKEEGGSFLEGSGNSTLDVLLTPPDFDNEKLMLASELEAETPFSIRSLSVDSVPSLDHELGSYLPSGPATPIPSSQRSIAERRPKQPSPSEDCASDHPLIETETADFTTISLPTLLERATSRSTGLPRTLPRLRSTFKSNLTASLRAIKSAAQTVSTFATPSIHPEDFLTRSVFAIAPELTDDRRPQPMNQPPSPALRRYLNPTTLSPVEMHIHYDWPPGSRHPSHYCSASIQMQTYRRSGCNGDKGPQFSSRSGGDHNQQFYRIDSEVPPITRQREPRENSDFLRMVVLEMNMRRSGKLRDDIPIRAKIWLPPRKISTTRSSNLGPYGYKY</sequence>
<dbReference type="AlphaFoldDB" id="A0A232LZ71"/>
<feature type="region of interest" description="Disordered" evidence="1">
    <location>
        <begin position="81"/>
        <end position="102"/>
    </location>
</feature>
<organism evidence="2 3">
    <name type="scientific">Elaphomyces granulatus</name>
    <dbReference type="NCBI Taxonomy" id="519963"/>
    <lineage>
        <taxon>Eukaryota</taxon>
        <taxon>Fungi</taxon>
        <taxon>Dikarya</taxon>
        <taxon>Ascomycota</taxon>
        <taxon>Pezizomycotina</taxon>
        <taxon>Eurotiomycetes</taxon>
        <taxon>Eurotiomycetidae</taxon>
        <taxon>Eurotiales</taxon>
        <taxon>Elaphomycetaceae</taxon>
        <taxon>Elaphomyces</taxon>
    </lineage>
</organism>
<proteinExistence type="predicted"/>
<protein>
    <submittedName>
        <fullName evidence="2">Uncharacterized protein</fullName>
    </submittedName>
</protein>
<dbReference type="EMBL" id="NPHW01003574">
    <property type="protein sequence ID" value="OXV09374.1"/>
    <property type="molecule type" value="Genomic_DNA"/>
</dbReference>
<dbReference type="PANTHER" id="PTHR42051">
    <property type="entry name" value="MEIOTICALLY UP-REGULATED PROTEIN PB1A10.08"/>
    <property type="match status" value="1"/>
</dbReference>
<dbReference type="Proteomes" id="UP000243515">
    <property type="component" value="Unassembled WGS sequence"/>
</dbReference>
<feature type="region of interest" description="Disordered" evidence="1">
    <location>
        <begin position="14"/>
        <end position="35"/>
    </location>
</feature>
<keyword evidence="3" id="KW-1185">Reference proteome</keyword>
<dbReference type="InterPro" id="IPR034443">
    <property type="entry name" value="PB1A10.08"/>
</dbReference>
<evidence type="ECO:0000313" key="3">
    <source>
        <dbReference type="Proteomes" id="UP000243515"/>
    </source>
</evidence>
<dbReference type="OrthoDB" id="4181307at2759"/>